<dbReference type="Gene3D" id="1.20.1740.10">
    <property type="entry name" value="Amino acid/polyamine transporter I"/>
    <property type="match status" value="1"/>
</dbReference>
<comment type="similarity">
    <text evidence="2">Belongs to the amino acid-polyamine-organocation (APC) superfamily.</text>
</comment>
<comment type="catalytic activity">
    <reaction evidence="12">
        <text>L-histidine(out) + L-arginine(in) = L-histidine(in) + L-arginine(out)</text>
        <dbReference type="Rhea" id="RHEA:71063"/>
        <dbReference type="ChEBI" id="CHEBI:32682"/>
        <dbReference type="ChEBI" id="CHEBI:57595"/>
    </reaction>
    <physiologicalReaction direction="left-to-right" evidence="12">
        <dbReference type="Rhea" id="RHEA:71064"/>
    </physiologicalReaction>
</comment>
<feature type="transmembrane region" description="Helical" evidence="19">
    <location>
        <begin position="391"/>
        <end position="415"/>
    </location>
</feature>
<comment type="caution">
    <text evidence="20">The sequence shown here is derived from an EMBL/GenBank/DDBJ whole genome shotgun (WGS) entry which is preliminary data.</text>
</comment>
<keyword evidence="9" id="KW-1015">Disulfide bond</keyword>
<feature type="transmembrane region" description="Helical" evidence="19">
    <location>
        <begin position="421"/>
        <end position="439"/>
    </location>
</feature>
<dbReference type="GO" id="GO:0016324">
    <property type="term" value="C:apical plasma membrane"/>
    <property type="evidence" value="ECO:0007669"/>
    <property type="project" value="UniProtKB-SubCell"/>
</dbReference>
<evidence type="ECO:0000256" key="10">
    <source>
        <dbReference type="ARBA" id="ARBA00051323"/>
    </source>
</evidence>
<dbReference type="InterPro" id="IPR002293">
    <property type="entry name" value="AA/rel_permease1"/>
</dbReference>
<evidence type="ECO:0000256" key="19">
    <source>
        <dbReference type="SAM" id="Phobius"/>
    </source>
</evidence>
<evidence type="ECO:0000256" key="15">
    <source>
        <dbReference type="ARBA" id="ARBA00074336"/>
    </source>
</evidence>
<organism evidence="20 21">
    <name type="scientific">Chiloscyllium punctatum</name>
    <name type="common">Brownbanded bambooshark</name>
    <name type="synonym">Hemiscyllium punctatum</name>
    <dbReference type="NCBI Taxonomy" id="137246"/>
    <lineage>
        <taxon>Eukaryota</taxon>
        <taxon>Metazoa</taxon>
        <taxon>Chordata</taxon>
        <taxon>Craniata</taxon>
        <taxon>Vertebrata</taxon>
        <taxon>Chondrichthyes</taxon>
        <taxon>Elasmobranchii</taxon>
        <taxon>Galeomorphii</taxon>
        <taxon>Galeoidea</taxon>
        <taxon>Orectolobiformes</taxon>
        <taxon>Hemiscylliidae</taxon>
        <taxon>Chiloscyllium</taxon>
    </lineage>
</organism>
<feature type="transmembrane region" description="Helical" evidence="19">
    <location>
        <begin position="239"/>
        <end position="261"/>
    </location>
</feature>
<keyword evidence="5" id="KW-0597">Phosphoprotein</keyword>
<name>A0A401SIR1_CHIPU</name>
<feature type="transmembrane region" description="Helical" evidence="19">
    <location>
        <begin position="281"/>
        <end position="301"/>
    </location>
</feature>
<feature type="transmembrane region" description="Helical" evidence="19">
    <location>
        <begin position="163"/>
        <end position="184"/>
    </location>
</feature>
<keyword evidence="4" id="KW-1003">Cell membrane</keyword>
<dbReference type="OMA" id="AVPYAIW"/>
<feature type="transmembrane region" description="Helical" evidence="19">
    <location>
        <begin position="358"/>
        <end position="379"/>
    </location>
</feature>
<dbReference type="InterPro" id="IPR050598">
    <property type="entry name" value="AminoAcid_Transporter"/>
</dbReference>
<keyword evidence="21" id="KW-1185">Reference proteome</keyword>
<evidence type="ECO:0000256" key="14">
    <source>
        <dbReference type="ARBA" id="ARBA00052732"/>
    </source>
</evidence>
<evidence type="ECO:0000256" key="18">
    <source>
        <dbReference type="ARBA" id="ARBA00093193"/>
    </source>
</evidence>
<dbReference type="FunFam" id="1.20.1740.10:FF:000015">
    <property type="entry name" value="B(0,+)-type amino acid transporter 1"/>
    <property type="match status" value="1"/>
</dbReference>
<evidence type="ECO:0000256" key="1">
    <source>
        <dbReference type="ARBA" id="ARBA00004424"/>
    </source>
</evidence>
<evidence type="ECO:0000256" key="16">
    <source>
        <dbReference type="ARBA" id="ARBA00079910"/>
    </source>
</evidence>
<keyword evidence="6 19" id="KW-0812">Transmembrane</keyword>
<reference evidence="20 21" key="1">
    <citation type="journal article" date="2018" name="Nat. Ecol. Evol.">
        <title>Shark genomes provide insights into elasmobranch evolution and the origin of vertebrates.</title>
        <authorList>
            <person name="Hara Y"/>
            <person name="Yamaguchi K"/>
            <person name="Onimaru K"/>
            <person name="Kadota M"/>
            <person name="Koyanagi M"/>
            <person name="Keeley SD"/>
            <person name="Tatsumi K"/>
            <person name="Tanaka K"/>
            <person name="Motone F"/>
            <person name="Kageyama Y"/>
            <person name="Nozu R"/>
            <person name="Adachi N"/>
            <person name="Nishimura O"/>
            <person name="Nakagawa R"/>
            <person name="Tanegashima C"/>
            <person name="Kiyatake I"/>
            <person name="Matsumoto R"/>
            <person name="Murakumo K"/>
            <person name="Nishida K"/>
            <person name="Terakita A"/>
            <person name="Kuratani S"/>
            <person name="Sato K"/>
            <person name="Hyodo S Kuraku.S."/>
        </authorList>
    </citation>
    <scope>NUCLEOTIDE SEQUENCE [LARGE SCALE GENOMIC DNA]</scope>
</reference>
<keyword evidence="8 19" id="KW-0472">Membrane</keyword>
<gene>
    <name evidence="20" type="ORF">chiPu_0008681</name>
</gene>
<evidence type="ECO:0000313" key="21">
    <source>
        <dbReference type="Proteomes" id="UP000287033"/>
    </source>
</evidence>
<feature type="transmembrane region" description="Helical" evidence="19">
    <location>
        <begin position="47"/>
        <end position="68"/>
    </location>
</feature>
<protein>
    <recommendedName>
        <fullName evidence="15">b(0,+)-type amino acid transporter 1</fullName>
    </recommendedName>
    <alternativeName>
        <fullName evidence="16">Glycoprotein-associated amino acid transporter b0,+AT1</fullName>
    </alternativeName>
    <alternativeName>
        <fullName evidence="17">Solute carrier family 7 member 9</fullName>
    </alternativeName>
</protein>
<evidence type="ECO:0000256" key="3">
    <source>
        <dbReference type="ARBA" id="ARBA00022448"/>
    </source>
</evidence>
<evidence type="ECO:0000256" key="7">
    <source>
        <dbReference type="ARBA" id="ARBA00022989"/>
    </source>
</evidence>
<dbReference type="Pfam" id="PF13520">
    <property type="entry name" value="AA_permease_2"/>
    <property type="match status" value="1"/>
</dbReference>
<evidence type="ECO:0000256" key="11">
    <source>
        <dbReference type="ARBA" id="ARBA00051814"/>
    </source>
</evidence>
<comment type="catalytic activity">
    <reaction evidence="14">
        <text>L-leucine(out) + L-arginine(in) = L-leucine(in) + L-arginine(out)</text>
        <dbReference type="Rhea" id="RHEA:71059"/>
        <dbReference type="ChEBI" id="CHEBI:32682"/>
        <dbReference type="ChEBI" id="CHEBI:57427"/>
    </reaction>
    <physiologicalReaction direction="left-to-right" evidence="14">
        <dbReference type="Rhea" id="RHEA:71060"/>
    </physiologicalReaction>
</comment>
<dbReference type="GO" id="GO:0015179">
    <property type="term" value="F:L-amino acid transmembrane transporter activity"/>
    <property type="evidence" value="ECO:0007669"/>
    <property type="project" value="TreeGrafter"/>
</dbReference>
<comment type="catalytic activity">
    <reaction evidence="18">
        <text>L-phenylalanine(out) + L-arginine(in) = L-phenylalanine(in) + L-arginine(out)</text>
        <dbReference type="Rhea" id="RHEA:71067"/>
        <dbReference type="ChEBI" id="CHEBI:32682"/>
        <dbReference type="ChEBI" id="CHEBI:58095"/>
    </reaction>
    <physiologicalReaction direction="left-to-right" evidence="18">
        <dbReference type="Rhea" id="RHEA:71068"/>
    </physiologicalReaction>
</comment>
<dbReference type="PIRSF" id="PIRSF006060">
    <property type="entry name" value="AA_transporter"/>
    <property type="match status" value="1"/>
</dbReference>
<dbReference type="STRING" id="137246.A0A401SIR1"/>
<dbReference type="PANTHER" id="PTHR11785:SF340">
    <property type="entry name" value="AROMATIC-PREFERRING AMINO ACID TRANSPORTER"/>
    <property type="match status" value="1"/>
</dbReference>
<evidence type="ECO:0000256" key="4">
    <source>
        <dbReference type="ARBA" id="ARBA00022475"/>
    </source>
</evidence>
<comment type="catalytic activity">
    <reaction evidence="13">
        <text>L-cysteine(out) + L-arginine(in) = L-cysteine(in) + L-arginine(out)</text>
        <dbReference type="Rhea" id="RHEA:71071"/>
        <dbReference type="ChEBI" id="CHEBI:32682"/>
        <dbReference type="ChEBI" id="CHEBI:35235"/>
    </reaction>
    <physiologicalReaction direction="left-to-right" evidence="13">
        <dbReference type="Rhea" id="RHEA:71072"/>
    </physiologicalReaction>
</comment>
<evidence type="ECO:0000256" key="9">
    <source>
        <dbReference type="ARBA" id="ARBA00023157"/>
    </source>
</evidence>
<evidence type="ECO:0000256" key="17">
    <source>
        <dbReference type="ARBA" id="ARBA00083296"/>
    </source>
</evidence>
<comment type="catalytic activity">
    <reaction evidence="10">
        <text>L-lysine(out) + L-arginine(in) = L-lysine(in) + L-arginine(out)</text>
        <dbReference type="Rhea" id="RHEA:70827"/>
        <dbReference type="ChEBI" id="CHEBI:32551"/>
        <dbReference type="ChEBI" id="CHEBI:32682"/>
    </reaction>
    <physiologicalReaction direction="left-to-right" evidence="10">
        <dbReference type="Rhea" id="RHEA:70828"/>
    </physiologicalReaction>
</comment>
<feature type="transmembrane region" description="Helical" evidence="19">
    <location>
        <begin position="107"/>
        <end position="126"/>
    </location>
</feature>
<feature type="transmembrane region" description="Helical" evidence="19">
    <location>
        <begin position="80"/>
        <end position="101"/>
    </location>
</feature>
<dbReference type="OrthoDB" id="5982228at2759"/>
<feature type="transmembrane region" description="Helical" evidence="19">
    <location>
        <begin position="133"/>
        <end position="151"/>
    </location>
</feature>
<accession>A0A401SIR1</accession>
<evidence type="ECO:0000256" key="5">
    <source>
        <dbReference type="ARBA" id="ARBA00022553"/>
    </source>
</evidence>
<comment type="catalytic activity">
    <reaction evidence="11">
        <text>L-cystine(out) + L-arginine(in) = L-cystine(in) + L-arginine(out)</text>
        <dbReference type="Rhea" id="RHEA:71075"/>
        <dbReference type="ChEBI" id="CHEBI:32682"/>
        <dbReference type="ChEBI" id="CHEBI:35491"/>
    </reaction>
    <physiologicalReaction direction="left-to-right" evidence="11">
        <dbReference type="Rhea" id="RHEA:71076"/>
    </physiologicalReaction>
</comment>
<evidence type="ECO:0000313" key="20">
    <source>
        <dbReference type="EMBL" id="GCC30233.1"/>
    </source>
</evidence>
<evidence type="ECO:0000256" key="2">
    <source>
        <dbReference type="ARBA" id="ARBA00009523"/>
    </source>
</evidence>
<dbReference type="EMBL" id="BEZZ01000292">
    <property type="protein sequence ID" value="GCC30233.1"/>
    <property type="molecule type" value="Genomic_DNA"/>
</dbReference>
<comment type="subcellular location">
    <subcellularLocation>
        <location evidence="1">Apical cell membrane</location>
        <topology evidence="1">Multi-pass membrane protein</topology>
    </subcellularLocation>
</comment>
<keyword evidence="7 19" id="KW-1133">Transmembrane helix</keyword>
<sequence>MDARTKKLHLKREVGLISAVCLIVGTMIGSGIYMSPEWVLQYLGSPGASLVIWAACGLVCTIAALAYVELGTAIKESGGEYIYILRNFGPIPAFLFSWTSVFIARPAGIAAMSLSLAQYIAAPFYVACLPPTFVVKCTAAASILIIGIINGLHVKLATRIQNIFTFAKLLSLLIIVTGGVVLLFNGQTRSFQNAFQGTAAGFGSVGIAFQQGMWSYDGWNNLNYVTEEIRRPEVNLPRAILISLPLVTLLYLMANISYLAAMSPAEMLASDAVAVTWGNKVLGSWAWLMPLSVVLSTFGSVNGSFFTGGRSCYVAAREGSLPDILSMAHIHRLTPLPALLFTALIALIMLIPGDFESIVNYFSFTAWMFYTLTFAALVYMKIKRPHLHQPFKVPMLVPVFMLIISTYLVVAPIVGNPQIEYLFVFVFMLCGLLIYFPLIHFKLWAGSLGQATVFLQLLLEVAPTQANLD</sequence>
<dbReference type="Proteomes" id="UP000287033">
    <property type="component" value="Unassembled WGS sequence"/>
</dbReference>
<evidence type="ECO:0000256" key="13">
    <source>
        <dbReference type="ARBA" id="ARBA00052179"/>
    </source>
</evidence>
<evidence type="ECO:0000256" key="12">
    <source>
        <dbReference type="ARBA" id="ARBA00051835"/>
    </source>
</evidence>
<evidence type="ECO:0000256" key="8">
    <source>
        <dbReference type="ARBA" id="ARBA00023136"/>
    </source>
</evidence>
<proteinExistence type="inferred from homology"/>
<feature type="transmembrane region" description="Helical" evidence="19">
    <location>
        <begin position="14"/>
        <end position="35"/>
    </location>
</feature>
<feature type="transmembrane region" description="Helical" evidence="19">
    <location>
        <begin position="333"/>
        <end position="352"/>
    </location>
</feature>
<keyword evidence="3" id="KW-0813">Transport</keyword>
<dbReference type="AlphaFoldDB" id="A0A401SIR1"/>
<evidence type="ECO:0000256" key="6">
    <source>
        <dbReference type="ARBA" id="ARBA00022692"/>
    </source>
</evidence>
<dbReference type="PANTHER" id="PTHR11785">
    <property type="entry name" value="AMINO ACID TRANSPORTER"/>
    <property type="match status" value="1"/>
</dbReference>